<dbReference type="EMBL" id="JAFVMF010000032">
    <property type="protein sequence ID" value="MBO1361850.1"/>
    <property type="molecule type" value="Genomic_DNA"/>
</dbReference>
<gene>
    <name evidence="11" type="ORF">J2D73_18870</name>
</gene>
<dbReference type="RefSeq" id="WP_207883865.1">
    <property type="nucleotide sequence ID" value="NZ_JAFVMF010000032.1"/>
</dbReference>
<name>A0ABS3M156_9PROT</name>
<keyword evidence="6 8" id="KW-0472">Membrane</keyword>
<evidence type="ECO:0000259" key="10">
    <source>
        <dbReference type="Pfam" id="PF07715"/>
    </source>
</evidence>
<keyword evidence="5 9" id="KW-0732">Signal</keyword>
<dbReference type="SUPFAM" id="SSF56935">
    <property type="entry name" value="Porins"/>
    <property type="match status" value="1"/>
</dbReference>
<dbReference type="InterPro" id="IPR037066">
    <property type="entry name" value="Plug_dom_sf"/>
</dbReference>
<evidence type="ECO:0000256" key="1">
    <source>
        <dbReference type="ARBA" id="ARBA00004571"/>
    </source>
</evidence>
<evidence type="ECO:0000256" key="7">
    <source>
        <dbReference type="ARBA" id="ARBA00023237"/>
    </source>
</evidence>
<evidence type="ECO:0000256" key="3">
    <source>
        <dbReference type="ARBA" id="ARBA00022452"/>
    </source>
</evidence>
<dbReference type="PANTHER" id="PTHR30069">
    <property type="entry name" value="TONB-DEPENDENT OUTER MEMBRANE RECEPTOR"/>
    <property type="match status" value="1"/>
</dbReference>
<proteinExistence type="inferred from homology"/>
<keyword evidence="7 8" id="KW-0998">Cell outer membrane</keyword>
<dbReference type="PANTHER" id="PTHR30069:SF29">
    <property type="entry name" value="HEMOGLOBIN AND HEMOGLOBIN-HAPTOGLOBIN-BINDING PROTEIN 1-RELATED"/>
    <property type="match status" value="1"/>
</dbReference>
<keyword evidence="12" id="KW-1185">Reference proteome</keyword>
<evidence type="ECO:0000256" key="5">
    <source>
        <dbReference type="ARBA" id="ARBA00022729"/>
    </source>
</evidence>
<evidence type="ECO:0000256" key="8">
    <source>
        <dbReference type="PROSITE-ProRule" id="PRU01360"/>
    </source>
</evidence>
<dbReference type="InterPro" id="IPR012910">
    <property type="entry name" value="Plug_dom"/>
</dbReference>
<comment type="caution">
    <text evidence="11">The sequence shown here is derived from an EMBL/GenBank/DDBJ whole genome shotgun (WGS) entry which is preliminary data.</text>
</comment>
<evidence type="ECO:0000256" key="2">
    <source>
        <dbReference type="ARBA" id="ARBA00022448"/>
    </source>
</evidence>
<evidence type="ECO:0000313" key="12">
    <source>
        <dbReference type="Proteomes" id="UP000664771"/>
    </source>
</evidence>
<keyword evidence="11" id="KW-0675">Receptor</keyword>
<dbReference type="InterPro" id="IPR036942">
    <property type="entry name" value="Beta-barrel_TonB_sf"/>
</dbReference>
<evidence type="ECO:0000256" key="6">
    <source>
        <dbReference type="ARBA" id="ARBA00023136"/>
    </source>
</evidence>
<keyword evidence="2 8" id="KW-0813">Transport</keyword>
<organism evidence="11 12">
    <name type="scientific">Acetobacter sacchari</name>
    <dbReference type="NCBI Taxonomy" id="2661687"/>
    <lineage>
        <taxon>Bacteria</taxon>
        <taxon>Pseudomonadati</taxon>
        <taxon>Pseudomonadota</taxon>
        <taxon>Alphaproteobacteria</taxon>
        <taxon>Acetobacterales</taxon>
        <taxon>Acetobacteraceae</taxon>
        <taxon>Acetobacter</taxon>
    </lineage>
</organism>
<evidence type="ECO:0000256" key="9">
    <source>
        <dbReference type="SAM" id="SignalP"/>
    </source>
</evidence>
<dbReference type="Gene3D" id="2.170.130.10">
    <property type="entry name" value="TonB-dependent receptor, plug domain"/>
    <property type="match status" value="1"/>
</dbReference>
<dbReference type="Pfam" id="PF07715">
    <property type="entry name" value="Plug"/>
    <property type="match status" value="1"/>
</dbReference>
<sequence length="683" mass="75170">MTAQKDTRRSGRITLKKMLLLASAIAPTIVIDAEASGAQAQTIDYDTFETMFGEPVTSSATGKPQRESELSTDTQIITSDQISRMGANTVPGVLRMVAGVDVRRYGMIDENVSVRGNDAAGGSHTLVLLNGRQVYQDGYNFMDWGVLPAAIGDIRQIEIVRGPNSALYGFNASGGVINIVTRDPLYENRSFVSVKGGSQNYFGGSLVLSHKFSDFFAAKLTIDGMRSKEFKSGNAINVTPTVMTFKTALDLRGKITPNIDWLFSASASKERQALWLDFGSYVHTEPTMRSLMARIDADTRWGLLEIKAYSNRYSTENDLAVSALGENFPINFDYTTTTTVIQASDIIAMNNANDIRLGVEYRNTSLAAKSSGQLLGSQIENLAAASATWTWRIAPRLTMTTAFRLDALTIPTRSSRTIYPRIKSDSFQYIEPTFNTKLRYDAVDAGIFGVTVARGVQLPPLFDFSPSTMFGPVNFKSNSSLVPATTINVGADYSHKIPKLNANFTLALFAQRTNNMLGTPFATNFTFVPPAQILVSPHNYGRVDDIGGEAKLDGKTDFGLHWSISYAMASVRDLDQSSPINFQRQTPVNSIIGGVDYTRKKFEIGTHARWQSHYQDVQANFKTLSLENAMVKNFVTINTRISWNFSKHFVISLNGNQLNAPSLRTTGGIRTQRQLIGILKADF</sequence>
<dbReference type="Proteomes" id="UP000664771">
    <property type="component" value="Unassembled WGS sequence"/>
</dbReference>
<comment type="similarity">
    <text evidence="8">Belongs to the TonB-dependent receptor family.</text>
</comment>
<dbReference type="InterPro" id="IPR039426">
    <property type="entry name" value="TonB-dep_rcpt-like"/>
</dbReference>
<feature type="chain" id="PRO_5046267983" evidence="9">
    <location>
        <begin position="33"/>
        <end position="683"/>
    </location>
</feature>
<evidence type="ECO:0000313" key="11">
    <source>
        <dbReference type="EMBL" id="MBO1361850.1"/>
    </source>
</evidence>
<keyword evidence="4 8" id="KW-0812">Transmembrane</keyword>
<protein>
    <submittedName>
        <fullName evidence="11">TonB-dependent receptor plug domain-containing protein</fullName>
    </submittedName>
</protein>
<evidence type="ECO:0000256" key="4">
    <source>
        <dbReference type="ARBA" id="ARBA00022692"/>
    </source>
</evidence>
<accession>A0ABS3M156</accession>
<comment type="subcellular location">
    <subcellularLocation>
        <location evidence="1 8">Cell outer membrane</location>
        <topology evidence="1 8">Multi-pass membrane protein</topology>
    </subcellularLocation>
</comment>
<reference evidence="11 12" key="1">
    <citation type="submission" date="2021-03" db="EMBL/GenBank/DDBJ databases">
        <title>The complete genome sequence of Acetobacter sacchari TBRC 11175.</title>
        <authorList>
            <person name="Charoenyingcharoen P."/>
            <person name="Yukphan P."/>
        </authorList>
    </citation>
    <scope>NUCLEOTIDE SEQUENCE [LARGE SCALE GENOMIC DNA]</scope>
    <source>
        <strain evidence="11 12">TBRC 11175</strain>
    </source>
</reference>
<dbReference type="Gene3D" id="2.40.170.20">
    <property type="entry name" value="TonB-dependent receptor, beta-barrel domain"/>
    <property type="match status" value="1"/>
</dbReference>
<dbReference type="PROSITE" id="PS52016">
    <property type="entry name" value="TONB_DEPENDENT_REC_3"/>
    <property type="match status" value="1"/>
</dbReference>
<feature type="domain" description="TonB-dependent receptor plug" evidence="10">
    <location>
        <begin position="69"/>
        <end position="176"/>
    </location>
</feature>
<keyword evidence="3 8" id="KW-1134">Transmembrane beta strand</keyword>
<feature type="signal peptide" evidence="9">
    <location>
        <begin position="1"/>
        <end position="32"/>
    </location>
</feature>